<reference evidence="3 4" key="1">
    <citation type="journal article" date="2018" name="Front. Microbiol.">
        <title>Hydrolytic Capabilities as a Key to Environmental Success: Chitinolytic and Cellulolytic Acidobacteria From Acidic Sub-arctic Soils and Boreal Peatlands.</title>
        <authorList>
            <person name="Belova S.E."/>
            <person name="Ravin N.V."/>
            <person name="Pankratov T.A."/>
            <person name="Rakitin A.L."/>
            <person name="Ivanova A.A."/>
            <person name="Beletsky A.V."/>
            <person name="Mardanov A.V."/>
            <person name="Sinninghe Damste J.S."/>
            <person name="Dedysh S.N."/>
        </authorList>
    </citation>
    <scope>NUCLEOTIDE SEQUENCE [LARGE SCALE GENOMIC DNA]</scope>
    <source>
        <strain evidence="3 4">SBC82</strain>
    </source>
</reference>
<name>A0A2Z5G802_9BACT</name>
<feature type="domain" description="Amidohydrolase-related" evidence="2">
    <location>
        <begin position="33"/>
        <end position="310"/>
    </location>
</feature>
<proteinExistence type="inferred from homology"/>
<dbReference type="Proteomes" id="UP000253606">
    <property type="component" value="Chromosome"/>
</dbReference>
<dbReference type="SUPFAM" id="SSF51556">
    <property type="entry name" value="Metallo-dependent hydrolases"/>
    <property type="match status" value="1"/>
</dbReference>
<dbReference type="EMBL" id="CP030840">
    <property type="protein sequence ID" value="AXC14947.1"/>
    <property type="molecule type" value="Genomic_DNA"/>
</dbReference>
<organism evidence="3 4">
    <name type="scientific">Acidisarcina polymorpha</name>
    <dbReference type="NCBI Taxonomy" id="2211140"/>
    <lineage>
        <taxon>Bacteria</taxon>
        <taxon>Pseudomonadati</taxon>
        <taxon>Acidobacteriota</taxon>
        <taxon>Terriglobia</taxon>
        <taxon>Terriglobales</taxon>
        <taxon>Acidobacteriaceae</taxon>
        <taxon>Acidisarcina</taxon>
    </lineage>
</organism>
<evidence type="ECO:0000256" key="1">
    <source>
        <dbReference type="ARBA" id="ARBA00038310"/>
    </source>
</evidence>
<gene>
    <name evidence="3" type="ORF">ACPOL_5701</name>
</gene>
<dbReference type="InterPro" id="IPR052350">
    <property type="entry name" value="Metallo-dep_Lactonases"/>
</dbReference>
<keyword evidence="4" id="KW-1185">Reference proteome</keyword>
<accession>A0A2Z5G802</accession>
<dbReference type="PANTHER" id="PTHR43569:SF2">
    <property type="entry name" value="AMIDOHYDROLASE-RELATED DOMAIN-CONTAINING PROTEIN"/>
    <property type="match status" value="1"/>
</dbReference>
<protein>
    <submittedName>
        <fullName evidence="3">Amidohydrolase 2</fullName>
    </submittedName>
</protein>
<dbReference type="RefSeq" id="WP_114209613.1">
    <property type="nucleotide sequence ID" value="NZ_CP030840.1"/>
</dbReference>
<keyword evidence="3" id="KW-0378">Hydrolase</keyword>
<comment type="similarity">
    <text evidence="1">Belongs to the metallo-dependent hydrolases superfamily.</text>
</comment>
<dbReference type="AlphaFoldDB" id="A0A2Z5G802"/>
<dbReference type="InterPro" id="IPR006680">
    <property type="entry name" value="Amidohydro-rel"/>
</dbReference>
<dbReference type="Pfam" id="PF04909">
    <property type="entry name" value="Amidohydro_2"/>
    <property type="match status" value="1"/>
</dbReference>
<evidence type="ECO:0000259" key="2">
    <source>
        <dbReference type="Pfam" id="PF04909"/>
    </source>
</evidence>
<dbReference type="PANTHER" id="PTHR43569">
    <property type="entry name" value="AMIDOHYDROLASE"/>
    <property type="match status" value="1"/>
</dbReference>
<dbReference type="OrthoDB" id="9787654at2"/>
<evidence type="ECO:0000313" key="4">
    <source>
        <dbReference type="Proteomes" id="UP000253606"/>
    </source>
</evidence>
<dbReference type="InterPro" id="IPR032466">
    <property type="entry name" value="Metal_Hydrolase"/>
</dbReference>
<sequence length="320" mass="35507">MNRRDLIKMSIGSAASFVMPRCVLSATSPIPIVDAHIHLFDTTRAEGVPWPEKSDTALYRPALPARYKTVTEGLGVVAAIAIEASPLASDNDWLLGIAAANPIIVGVVGDLIPGDPGYFNDLDRLHANPLFLGIRYGNLWKRNLLMDLQKPGFLAGLKRLAEANLVLESANPDLDLLRALSTIADHLPDLRIVIDHLPNATQPREQSGRNEYWVVLRHLAAHPSVYVKLSEIPAIVNGRLVTAPSHYKPGLDALWNIFGEDHVFFGSDWPNSDHVATYRDTLGIVRSYISQRSASAQEKYFWRNSIAAYRWQRRLPSQPA</sequence>
<evidence type="ECO:0000313" key="3">
    <source>
        <dbReference type="EMBL" id="AXC14947.1"/>
    </source>
</evidence>
<dbReference type="Gene3D" id="3.20.20.140">
    <property type="entry name" value="Metal-dependent hydrolases"/>
    <property type="match status" value="1"/>
</dbReference>
<dbReference type="KEGG" id="abas:ACPOL_5701"/>
<dbReference type="GO" id="GO:0016787">
    <property type="term" value="F:hydrolase activity"/>
    <property type="evidence" value="ECO:0007669"/>
    <property type="project" value="UniProtKB-KW"/>
</dbReference>